<reference evidence="2" key="1">
    <citation type="submission" date="2023-08" db="EMBL/GenBank/DDBJ databases">
        <title>Chromosome-level Genome Assembly of mud carp (Cirrhinus molitorella).</title>
        <authorList>
            <person name="Liu H."/>
        </authorList>
    </citation>
    <scope>NUCLEOTIDE SEQUENCE</scope>
    <source>
        <strain evidence="2">Prfri</strain>
        <tissue evidence="2">Muscle</tissue>
    </source>
</reference>
<sequence length="106" mass="11013">MDLSGGLETAAALSQSSSDSSDVLTPCAEARLAVSSAREEEDVVFQLNDSEELDMLSIDVGILATEAALLPKAHRSEGRSENCSSGENVFRGKGPSLSRASEGCPP</sequence>
<dbReference type="AlphaFoldDB" id="A0AA88TDE3"/>
<feature type="region of interest" description="Disordered" evidence="1">
    <location>
        <begin position="73"/>
        <end position="106"/>
    </location>
</feature>
<proteinExistence type="predicted"/>
<feature type="region of interest" description="Disordered" evidence="1">
    <location>
        <begin position="1"/>
        <end position="25"/>
    </location>
</feature>
<evidence type="ECO:0000313" key="2">
    <source>
        <dbReference type="EMBL" id="KAK2874660.1"/>
    </source>
</evidence>
<keyword evidence="3" id="KW-1185">Reference proteome</keyword>
<dbReference type="Proteomes" id="UP001187343">
    <property type="component" value="Unassembled WGS sequence"/>
</dbReference>
<name>A0AA88TDE3_9TELE</name>
<organism evidence="2 3">
    <name type="scientific">Cirrhinus molitorella</name>
    <name type="common">mud carp</name>
    <dbReference type="NCBI Taxonomy" id="172907"/>
    <lineage>
        <taxon>Eukaryota</taxon>
        <taxon>Metazoa</taxon>
        <taxon>Chordata</taxon>
        <taxon>Craniata</taxon>
        <taxon>Vertebrata</taxon>
        <taxon>Euteleostomi</taxon>
        <taxon>Actinopterygii</taxon>
        <taxon>Neopterygii</taxon>
        <taxon>Teleostei</taxon>
        <taxon>Ostariophysi</taxon>
        <taxon>Cypriniformes</taxon>
        <taxon>Cyprinidae</taxon>
        <taxon>Labeoninae</taxon>
        <taxon>Labeonini</taxon>
        <taxon>Cirrhinus</taxon>
    </lineage>
</organism>
<evidence type="ECO:0000313" key="3">
    <source>
        <dbReference type="Proteomes" id="UP001187343"/>
    </source>
</evidence>
<gene>
    <name evidence="2" type="ORF">Q8A67_021813</name>
</gene>
<protein>
    <submittedName>
        <fullName evidence="2">Uncharacterized protein</fullName>
    </submittedName>
</protein>
<comment type="caution">
    <text evidence="2">The sequence shown here is derived from an EMBL/GenBank/DDBJ whole genome shotgun (WGS) entry which is preliminary data.</text>
</comment>
<evidence type="ECO:0000256" key="1">
    <source>
        <dbReference type="SAM" id="MobiDB-lite"/>
    </source>
</evidence>
<accession>A0AA88TDE3</accession>
<dbReference type="EMBL" id="JAUYZG010000021">
    <property type="protein sequence ID" value="KAK2874660.1"/>
    <property type="molecule type" value="Genomic_DNA"/>
</dbReference>